<protein>
    <recommendedName>
        <fullName evidence="1">DUF6884 domain-containing protein</fullName>
    </recommendedName>
</protein>
<dbReference type="STRING" id="1324957.K933_17177"/>
<dbReference type="EMBL" id="ASGZ01000070">
    <property type="protein sequence ID" value="ESP86837.1"/>
    <property type="molecule type" value="Genomic_DNA"/>
</dbReference>
<gene>
    <name evidence="2" type="ORF">K933_17177</name>
</gene>
<sequence>MRTIALVGCGSQKRDLEDEQVVRIDQLYTSTYFQLKREYAQACCDDYYILSAKFGLVPPAALVAESYDLTVHDLDDDALAAWVARIDNRLTSISADATLVVLAGQAYIDPLRDTLNDAPPDVFYPFADTEGIGEQMGWLSREIETAE</sequence>
<comment type="caution">
    <text evidence="2">The sequence shown here is derived from an EMBL/GenBank/DDBJ whole genome shotgun (WGS) entry which is preliminary data.</text>
</comment>
<dbReference type="RefSeq" id="WP_023396002.1">
    <property type="nucleotide sequence ID" value="NZ_ASGZ01000070.1"/>
</dbReference>
<dbReference type="InterPro" id="IPR049251">
    <property type="entry name" value="DUF6884"/>
</dbReference>
<dbReference type="AlphaFoldDB" id="V4IUI3"/>
<keyword evidence="3" id="KW-1185">Reference proteome</keyword>
<evidence type="ECO:0000259" key="1">
    <source>
        <dbReference type="Pfam" id="PF21818"/>
    </source>
</evidence>
<organism evidence="2 3">
    <name type="scientific">Candidatus Halobonum tyrrellensis G22</name>
    <dbReference type="NCBI Taxonomy" id="1324957"/>
    <lineage>
        <taxon>Archaea</taxon>
        <taxon>Methanobacteriati</taxon>
        <taxon>Methanobacteriota</taxon>
        <taxon>Stenosarchaea group</taxon>
        <taxon>Halobacteria</taxon>
        <taxon>Halobacteriales</taxon>
        <taxon>Haloferacaceae</taxon>
        <taxon>Candidatus Halobonum</taxon>
    </lineage>
</organism>
<name>V4IUI3_9EURY</name>
<evidence type="ECO:0000313" key="2">
    <source>
        <dbReference type="EMBL" id="ESP86837.1"/>
    </source>
</evidence>
<proteinExistence type="predicted"/>
<accession>V4IUI3</accession>
<feature type="domain" description="DUF6884" evidence="1">
    <location>
        <begin position="4"/>
        <end position="141"/>
    </location>
</feature>
<reference evidence="2 3" key="1">
    <citation type="journal article" date="2013" name="Genome Announc.">
        <title>Draft Genome Sequence of 'Candidatus Halobonum tyrrellensis' Strain G22, Isolated from the Hypersaline Waters of Lake Tyrrell, Australia.</title>
        <authorList>
            <person name="Ugalde J.A."/>
            <person name="Narasingarao P."/>
            <person name="Kuo S."/>
            <person name="Podell S."/>
            <person name="Allen E.E."/>
        </authorList>
    </citation>
    <scope>NUCLEOTIDE SEQUENCE [LARGE SCALE GENOMIC DNA]</scope>
    <source>
        <strain evidence="2 3">G22</strain>
    </source>
</reference>
<dbReference type="OrthoDB" id="206471at2157"/>
<dbReference type="Proteomes" id="UP000017840">
    <property type="component" value="Unassembled WGS sequence"/>
</dbReference>
<dbReference type="eggNOG" id="arCOG03726">
    <property type="taxonomic scope" value="Archaea"/>
</dbReference>
<evidence type="ECO:0000313" key="3">
    <source>
        <dbReference type="Proteomes" id="UP000017840"/>
    </source>
</evidence>
<dbReference type="Pfam" id="PF21818">
    <property type="entry name" value="DUF6884"/>
    <property type="match status" value="1"/>
</dbReference>